<sequence length="180" mass="19336">MASSVANVARLVNNLGPETRPWVMLRGLPRTALPTDIRRLCAQANLSNVAKVEIDYSGYHPTGRAWVTTTAPEHTLSTVTALKRRMVGGMIIRAHPSTPNLPFGLSMRGRGKQGRAEAAERGILRGDGPSANLPSSSSGRTVVISGLPGMMTTDALKTWLKSFKFAGSTAEEKEIIKVEL</sequence>
<protein>
    <recommendedName>
        <fullName evidence="3">RRM domain-containing protein</fullName>
    </recommendedName>
</protein>
<evidence type="ECO:0008006" key="3">
    <source>
        <dbReference type="Google" id="ProtNLM"/>
    </source>
</evidence>
<dbReference type="AlphaFoldDB" id="A0A4V3XAS1"/>
<name>A0A4V3XAS1_9APHY</name>
<evidence type="ECO:0000313" key="2">
    <source>
        <dbReference type="Proteomes" id="UP000309038"/>
    </source>
</evidence>
<comment type="caution">
    <text evidence="1">The sequence shown here is derived from an EMBL/GenBank/DDBJ whole genome shotgun (WGS) entry which is preliminary data.</text>
</comment>
<evidence type="ECO:0000313" key="1">
    <source>
        <dbReference type="EMBL" id="THG99182.1"/>
    </source>
</evidence>
<proteinExistence type="predicted"/>
<gene>
    <name evidence="1" type="ORF">EW026_g3121</name>
</gene>
<reference evidence="1 2" key="1">
    <citation type="submission" date="2019-02" db="EMBL/GenBank/DDBJ databases">
        <title>Genome sequencing of the rare red list fungi Phlebia centrifuga.</title>
        <authorList>
            <person name="Buettner E."/>
            <person name="Kellner H."/>
        </authorList>
    </citation>
    <scope>NUCLEOTIDE SEQUENCE [LARGE SCALE GENOMIC DNA]</scope>
    <source>
        <strain evidence="1 2">DSM 108282</strain>
    </source>
</reference>
<dbReference type="SUPFAM" id="SSF54928">
    <property type="entry name" value="RNA-binding domain, RBD"/>
    <property type="match status" value="1"/>
</dbReference>
<dbReference type="InterPro" id="IPR035979">
    <property type="entry name" value="RBD_domain_sf"/>
</dbReference>
<dbReference type="EMBL" id="SGPJ01000089">
    <property type="protein sequence ID" value="THG99182.1"/>
    <property type="molecule type" value="Genomic_DNA"/>
</dbReference>
<organism evidence="1 2">
    <name type="scientific">Hermanssonia centrifuga</name>
    <dbReference type="NCBI Taxonomy" id="98765"/>
    <lineage>
        <taxon>Eukaryota</taxon>
        <taxon>Fungi</taxon>
        <taxon>Dikarya</taxon>
        <taxon>Basidiomycota</taxon>
        <taxon>Agaricomycotina</taxon>
        <taxon>Agaricomycetes</taxon>
        <taxon>Polyporales</taxon>
        <taxon>Meruliaceae</taxon>
        <taxon>Hermanssonia</taxon>
    </lineage>
</organism>
<dbReference type="GO" id="GO:0003676">
    <property type="term" value="F:nucleic acid binding"/>
    <property type="evidence" value="ECO:0007669"/>
    <property type="project" value="InterPro"/>
</dbReference>
<keyword evidence="2" id="KW-1185">Reference proteome</keyword>
<dbReference type="Proteomes" id="UP000309038">
    <property type="component" value="Unassembled WGS sequence"/>
</dbReference>
<accession>A0A4V3XAS1</accession>